<keyword evidence="5" id="KW-1279">T cell receptor</keyword>
<evidence type="ECO:0000256" key="6">
    <source>
        <dbReference type="SAM" id="SignalP"/>
    </source>
</evidence>
<keyword evidence="2" id="KW-1064">Adaptive immunity</keyword>
<evidence type="ECO:0000256" key="1">
    <source>
        <dbReference type="ARBA" id="ARBA00022729"/>
    </source>
</evidence>
<evidence type="ECO:0000256" key="5">
    <source>
        <dbReference type="ARBA" id="ARBA00043266"/>
    </source>
</evidence>
<feature type="signal peptide" evidence="6">
    <location>
        <begin position="1"/>
        <end position="19"/>
    </location>
</feature>
<dbReference type="Gene3D" id="2.60.40.10">
    <property type="entry name" value="Immunoglobulins"/>
    <property type="match status" value="1"/>
</dbReference>
<dbReference type="Ensembl" id="ENSSGRT00000065487.1">
    <property type="protein sequence ID" value="ENSSGRP00000061383.1"/>
    <property type="gene ID" value="ENSSGRG00000031831.1"/>
</dbReference>
<dbReference type="InterPro" id="IPR013106">
    <property type="entry name" value="Ig_V-set"/>
</dbReference>
<evidence type="ECO:0000313" key="9">
    <source>
        <dbReference type="Proteomes" id="UP000472262"/>
    </source>
</evidence>
<keyword evidence="4" id="KW-0393">Immunoglobulin domain</keyword>
<dbReference type="InterPro" id="IPR051287">
    <property type="entry name" value="TCR_variable_region"/>
</dbReference>
<feature type="chain" id="PRO_5025347130" description="Ig-like domain-containing protein" evidence="6">
    <location>
        <begin position="20"/>
        <end position="134"/>
    </location>
</feature>
<dbReference type="InterPro" id="IPR013783">
    <property type="entry name" value="Ig-like_fold"/>
</dbReference>
<sequence length="134" mass="15473">MFCANSYVQYLLLTGLVAGDNIEPNKGMEKTSKERETVKLSCSYSTNSENVRLYWYRQYPNREPQYLLYRYPPTDYEDTSDDRFHSATTLEKRKEIHVDLEISSAAVSDSALYYCALQPTVTGNISALYKNLLQ</sequence>
<dbReference type="PROSITE" id="PS50835">
    <property type="entry name" value="IG_LIKE"/>
    <property type="match status" value="1"/>
</dbReference>
<evidence type="ECO:0000256" key="4">
    <source>
        <dbReference type="ARBA" id="ARBA00023319"/>
    </source>
</evidence>
<dbReference type="PANTHER" id="PTHR19367">
    <property type="entry name" value="T-CELL RECEPTOR ALPHA CHAIN V REGION"/>
    <property type="match status" value="1"/>
</dbReference>
<dbReference type="InterPro" id="IPR036179">
    <property type="entry name" value="Ig-like_dom_sf"/>
</dbReference>
<evidence type="ECO:0000313" key="8">
    <source>
        <dbReference type="Ensembl" id="ENSSGRP00000061383.1"/>
    </source>
</evidence>
<keyword evidence="1 6" id="KW-0732">Signal</keyword>
<reference evidence="8" key="1">
    <citation type="submission" date="2025-08" db="UniProtKB">
        <authorList>
            <consortium name="Ensembl"/>
        </authorList>
    </citation>
    <scope>IDENTIFICATION</scope>
</reference>
<organism evidence="8 9">
    <name type="scientific">Sinocyclocheilus grahami</name>
    <name type="common">Dianchi golden-line fish</name>
    <name type="synonym">Barbus grahami</name>
    <dbReference type="NCBI Taxonomy" id="75366"/>
    <lineage>
        <taxon>Eukaryota</taxon>
        <taxon>Metazoa</taxon>
        <taxon>Chordata</taxon>
        <taxon>Craniata</taxon>
        <taxon>Vertebrata</taxon>
        <taxon>Euteleostomi</taxon>
        <taxon>Actinopterygii</taxon>
        <taxon>Neopterygii</taxon>
        <taxon>Teleostei</taxon>
        <taxon>Ostariophysi</taxon>
        <taxon>Cypriniformes</taxon>
        <taxon>Cyprinidae</taxon>
        <taxon>Cyprininae</taxon>
        <taxon>Sinocyclocheilus</taxon>
    </lineage>
</organism>
<dbReference type="Pfam" id="PF07686">
    <property type="entry name" value="V-set"/>
    <property type="match status" value="1"/>
</dbReference>
<accession>A0A672PEW5</accession>
<dbReference type="SMART" id="SM00409">
    <property type="entry name" value="IG"/>
    <property type="match status" value="1"/>
</dbReference>
<dbReference type="InParanoid" id="A0A672PEW5"/>
<dbReference type="SUPFAM" id="SSF48726">
    <property type="entry name" value="Immunoglobulin"/>
    <property type="match status" value="1"/>
</dbReference>
<feature type="domain" description="Ig-like" evidence="7">
    <location>
        <begin position="24"/>
        <end position="126"/>
    </location>
</feature>
<dbReference type="Proteomes" id="UP000472262">
    <property type="component" value="Unassembled WGS sequence"/>
</dbReference>
<dbReference type="AlphaFoldDB" id="A0A672PEW5"/>
<proteinExistence type="predicted"/>
<keyword evidence="3" id="KW-0675">Receptor</keyword>
<evidence type="ECO:0000256" key="3">
    <source>
        <dbReference type="ARBA" id="ARBA00023170"/>
    </source>
</evidence>
<dbReference type="InterPro" id="IPR003599">
    <property type="entry name" value="Ig_sub"/>
</dbReference>
<keyword evidence="5" id="KW-0391">Immunity</keyword>
<evidence type="ECO:0000259" key="7">
    <source>
        <dbReference type="PROSITE" id="PS50835"/>
    </source>
</evidence>
<dbReference type="InterPro" id="IPR007110">
    <property type="entry name" value="Ig-like_dom"/>
</dbReference>
<dbReference type="SMART" id="SM00406">
    <property type="entry name" value="IGv"/>
    <property type="match status" value="1"/>
</dbReference>
<reference evidence="8" key="2">
    <citation type="submission" date="2025-09" db="UniProtKB">
        <authorList>
            <consortium name="Ensembl"/>
        </authorList>
    </citation>
    <scope>IDENTIFICATION</scope>
</reference>
<dbReference type="GO" id="GO:0002250">
    <property type="term" value="P:adaptive immune response"/>
    <property type="evidence" value="ECO:0007669"/>
    <property type="project" value="UniProtKB-KW"/>
</dbReference>
<dbReference type="GO" id="GO:0042101">
    <property type="term" value="C:T cell receptor complex"/>
    <property type="evidence" value="ECO:0007669"/>
    <property type="project" value="UniProtKB-KW"/>
</dbReference>
<dbReference type="OMA" id="RIADNTH"/>
<protein>
    <recommendedName>
        <fullName evidence="7">Ig-like domain-containing protein</fullName>
    </recommendedName>
</protein>
<name>A0A672PEW5_SINGR</name>
<dbReference type="PANTHER" id="PTHR19367:SF18">
    <property type="entry name" value="T CELL RECEPTOR ALPHA VARIABLE 16"/>
    <property type="match status" value="1"/>
</dbReference>
<evidence type="ECO:0000256" key="2">
    <source>
        <dbReference type="ARBA" id="ARBA00023130"/>
    </source>
</evidence>
<keyword evidence="9" id="KW-1185">Reference proteome</keyword>